<dbReference type="EMBL" id="BAABZQ010000001">
    <property type="protein sequence ID" value="GAA6502434.1"/>
    <property type="molecule type" value="Genomic_DNA"/>
</dbReference>
<evidence type="ECO:0000313" key="2">
    <source>
        <dbReference type="Proteomes" id="UP001600941"/>
    </source>
</evidence>
<name>A0ABQ0C0X2_9FIRM</name>
<proteinExistence type="predicted"/>
<comment type="caution">
    <text evidence="1">The sequence shown here is derived from an EMBL/GenBank/DDBJ whole genome shotgun (WGS) entry which is preliminary data.</text>
</comment>
<sequence length="41" mass="4994">MFWYKYSIFWVNCEGLNEINTKNHQKLLTKYPKGDTLNAKR</sequence>
<organism evidence="1 2">
    <name type="scientific">Blautia parvula</name>
    <dbReference type="NCBI Taxonomy" id="2877527"/>
    <lineage>
        <taxon>Bacteria</taxon>
        <taxon>Bacillati</taxon>
        <taxon>Bacillota</taxon>
        <taxon>Clostridia</taxon>
        <taxon>Lachnospirales</taxon>
        <taxon>Lachnospiraceae</taxon>
        <taxon>Blautia</taxon>
    </lineage>
</organism>
<protein>
    <submittedName>
        <fullName evidence="1">Uncharacterized protein</fullName>
    </submittedName>
</protein>
<keyword evidence="2" id="KW-1185">Reference proteome</keyword>
<gene>
    <name evidence="1" type="ORF">K340107D12_52500</name>
</gene>
<evidence type="ECO:0000313" key="1">
    <source>
        <dbReference type="EMBL" id="GAA6502434.1"/>
    </source>
</evidence>
<dbReference type="Proteomes" id="UP001600941">
    <property type="component" value="Unassembled WGS sequence"/>
</dbReference>
<accession>A0ABQ0C0X2</accession>
<reference evidence="1 2" key="1">
    <citation type="submission" date="2024-04" db="EMBL/GenBank/DDBJ databases">
        <title>Defined microbial consortia suppress multidrug-resistant proinflammatory Enterobacteriaceae via ecological control.</title>
        <authorList>
            <person name="Furuichi M."/>
            <person name="Kawaguchi T."/>
            <person name="Pust M."/>
            <person name="Yasuma K."/>
            <person name="Plichta D."/>
            <person name="Hasegawa N."/>
            <person name="Ohya T."/>
            <person name="Bhattarai S."/>
            <person name="Sasajima S."/>
            <person name="Aoto Y."/>
            <person name="Tuganbaev T."/>
            <person name="Yaginuma M."/>
            <person name="Ueda M."/>
            <person name="Okahashi N."/>
            <person name="Amafuji K."/>
            <person name="Kiridooshi Y."/>
            <person name="Sugita K."/>
            <person name="Strazar M."/>
            <person name="Skelly A."/>
            <person name="Suda W."/>
            <person name="Hattori M."/>
            <person name="Nakamoto N."/>
            <person name="Caballero S."/>
            <person name="Norman J."/>
            <person name="Olle B."/>
            <person name="Tanoue T."/>
            <person name="Arita M."/>
            <person name="Bucci V."/>
            <person name="Atarashi K."/>
            <person name="Xavier R."/>
            <person name="Honda K."/>
        </authorList>
    </citation>
    <scope>NUCLEOTIDE SEQUENCE [LARGE SCALE GENOMIC DNA]</scope>
    <source>
        <strain evidence="2">k34-0107-D12</strain>
    </source>
</reference>